<dbReference type="EMBL" id="ML213608">
    <property type="protein sequence ID" value="TFK37467.1"/>
    <property type="molecule type" value="Genomic_DNA"/>
</dbReference>
<gene>
    <name evidence="1" type="ORF">BDQ12DRAFT_160889</name>
</gene>
<protein>
    <submittedName>
        <fullName evidence="1">Uncharacterized protein</fullName>
    </submittedName>
</protein>
<name>A0A5C3LY31_9AGAR</name>
<organism evidence="1 2">
    <name type="scientific">Crucibulum laeve</name>
    <dbReference type="NCBI Taxonomy" id="68775"/>
    <lineage>
        <taxon>Eukaryota</taxon>
        <taxon>Fungi</taxon>
        <taxon>Dikarya</taxon>
        <taxon>Basidiomycota</taxon>
        <taxon>Agaricomycotina</taxon>
        <taxon>Agaricomycetes</taxon>
        <taxon>Agaricomycetidae</taxon>
        <taxon>Agaricales</taxon>
        <taxon>Agaricineae</taxon>
        <taxon>Nidulariaceae</taxon>
        <taxon>Crucibulum</taxon>
    </lineage>
</organism>
<keyword evidence="2" id="KW-1185">Reference proteome</keyword>
<evidence type="ECO:0000313" key="1">
    <source>
        <dbReference type="EMBL" id="TFK37467.1"/>
    </source>
</evidence>
<dbReference type="AlphaFoldDB" id="A0A5C3LY31"/>
<sequence>MNLLQSSPERLILKLELSFLRAQLIQSYEGMSQISAATESWLNARSRSSRALHFEAIFIKKTEHLKGNPIMLLRDSAVTRFWFVSNIQRHQRFWLKEELSQRLEIRELRDIESKILDERDCYDLYMQSRRITWAPAAQTCNGFTEIHYGRMTDKEQLTLIKPFLSNHRPILRLEKDFLEAMSSGMVQESERKRWVNAEICRMRKRLLPTDYEQVNKHLEQLRKRRPVLRSILPPDISAPGLIDMAKMPLTVSA</sequence>
<proteinExistence type="predicted"/>
<dbReference type="Proteomes" id="UP000308652">
    <property type="component" value="Unassembled WGS sequence"/>
</dbReference>
<evidence type="ECO:0000313" key="2">
    <source>
        <dbReference type="Proteomes" id="UP000308652"/>
    </source>
</evidence>
<reference evidence="1 2" key="1">
    <citation type="journal article" date="2019" name="Nat. Ecol. Evol.">
        <title>Megaphylogeny resolves global patterns of mushroom evolution.</title>
        <authorList>
            <person name="Varga T."/>
            <person name="Krizsan K."/>
            <person name="Foldi C."/>
            <person name="Dima B."/>
            <person name="Sanchez-Garcia M."/>
            <person name="Sanchez-Ramirez S."/>
            <person name="Szollosi G.J."/>
            <person name="Szarkandi J.G."/>
            <person name="Papp V."/>
            <person name="Albert L."/>
            <person name="Andreopoulos W."/>
            <person name="Angelini C."/>
            <person name="Antonin V."/>
            <person name="Barry K.W."/>
            <person name="Bougher N.L."/>
            <person name="Buchanan P."/>
            <person name="Buyck B."/>
            <person name="Bense V."/>
            <person name="Catcheside P."/>
            <person name="Chovatia M."/>
            <person name="Cooper J."/>
            <person name="Damon W."/>
            <person name="Desjardin D."/>
            <person name="Finy P."/>
            <person name="Geml J."/>
            <person name="Haridas S."/>
            <person name="Hughes K."/>
            <person name="Justo A."/>
            <person name="Karasinski D."/>
            <person name="Kautmanova I."/>
            <person name="Kiss B."/>
            <person name="Kocsube S."/>
            <person name="Kotiranta H."/>
            <person name="LaButti K.M."/>
            <person name="Lechner B.E."/>
            <person name="Liimatainen K."/>
            <person name="Lipzen A."/>
            <person name="Lukacs Z."/>
            <person name="Mihaltcheva S."/>
            <person name="Morgado L.N."/>
            <person name="Niskanen T."/>
            <person name="Noordeloos M.E."/>
            <person name="Ohm R.A."/>
            <person name="Ortiz-Santana B."/>
            <person name="Ovrebo C."/>
            <person name="Racz N."/>
            <person name="Riley R."/>
            <person name="Savchenko A."/>
            <person name="Shiryaev A."/>
            <person name="Soop K."/>
            <person name="Spirin V."/>
            <person name="Szebenyi C."/>
            <person name="Tomsovsky M."/>
            <person name="Tulloss R.E."/>
            <person name="Uehling J."/>
            <person name="Grigoriev I.V."/>
            <person name="Vagvolgyi C."/>
            <person name="Papp T."/>
            <person name="Martin F.M."/>
            <person name="Miettinen O."/>
            <person name="Hibbett D.S."/>
            <person name="Nagy L.G."/>
        </authorList>
    </citation>
    <scope>NUCLEOTIDE SEQUENCE [LARGE SCALE GENOMIC DNA]</scope>
    <source>
        <strain evidence="1 2">CBS 166.37</strain>
    </source>
</reference>
<accession>A0A5C3LY31</accession>